<evidence type="ECO:0000259" key="1">
    <source>
        <dbReference type="Pfam" id="PF13679"/>
    </source>
</evidence>
<evidence type="ECO:0000313" key="2">
    <source>
        <dbReference type="EMBL" id="MFB9885465.1"/>
    </source>
</evidence>
<keyword evidence="3" id="KW-1185">Reference proteome</keyword>
<dbReference type="PANTHER" id="PTHR13369">
    <property type="match status" value="1"/>
</dbReference>
<dbReference type="Proteomes" id="UP001589628">
    <property type="component" value="Unassembled WGS sequence"/>
</dbReference>
<dbReference type="GO" id="GO:0008168">
    <property type="term" value="F:methyltransferase activity"/>
    <property type="evidence" value="ECO:0007669"/>
    <property type="project" value="UniProtKB-KW"/>
</dbReference>
<gene>
    <name evidence="2" type="ORF">ACFFLH_03460</name>
</gene>
<reference evidence="2 3" key="1">
    <citation type="submission" date="2024-09" db="EMBL/GenBank/DDBJ databases">
        <authorList>
            <person name="Sun Q."/>
            <person name="Mori K."/>
        </authorList>
    </citation>
    <scope>NUCLEOTIDE SEQUENCE [LARGE SCALE GENOMIC DNA]</scope>
    <source>
        <strain evidence="2 3">ATCC 51285</strain>
    </source>
</reference>
<evidence type="ECO:0000313" key="3">
    <source>
        <dbReference type="Proteomes" id="UP001589628"/>
    </source>
</evidence>
<proteinExistence type="predicted"/>
<dbReference type="GO" id="GO:0032259">
    <property type="term" value="P:methylation"/>
    <property type="evidence" value="ECO:0007669"/>
    <property type="project" value="UniProtKB-KW"/>
</dbReference>
<dbReference type="EMBL" id="JBHLZN010000001">
    <property type="protein sequence ID" value="MFB9885465.1"/>
    <property type="molecule type" value="Genomic_DNA"/>
</dbReference>
<dbReference type="PANTHER" id="PTHR13369:SF0">
    <property type="entry name" value="GLUTATHIONE S-TRANSFERASE C-TERMINAL DOMAIN-CONTAINING PROTEIN"/>
    <property type="match status" value="1"/>
</dbReference>
<protein>
    <submittedName>
        <fullName evidence="2">Methyltransferase</fullName>
    </submittedName>
</protein>
<keyword evidence="2" id="KW-0489">Methyltransferase</keyword>
<dbReference type="InterPro" id="IPR025714">
    <property type="entry name" value="Methyltranfer_dom"/>
</dbReference>
<feature type="domain" description="Methyltransferase" evidence="1">
    <location>
        <begin position="107"/>
        <end position="225"/>
    </location>
</feature>
<sequence>MSQSIDWRQRFSALAEILAQWQFVWQPLPFKQLPPEWTQQLPQLSQYLLALDDSQWQQLEENIQQAKGLSPWLPVVQLAELVQVPDWSTTLNLPEDWSEHISARKWQQLQAFVAQIRWQPQQQLVDWCAGKGHLCRTLSRWQGCAITALEWDEALCQQGQQLADALGLPVQLQQQDVLADSAARWIKADSHTLALHACGDLHGRLLQLTAAAQASLTLAPCCYQVTAAEHYQPFSALGQQLQQQLNWQLTREDLRLAVQETVTAPGPVRQQRQQASAWRLAFDALQRELRGVDQYWPVPSLSYGQLKQGFSAFVHWCAQRKGLALPAELDWQYWEQLGWQRLAQVQRFELARHLFRRPLELWLVLDRLVFLQEAGLQVELGTFCSKPLTPRNLLIRTIR</sequence>
<dbReference type="InterPro" id="IPR029063">
    <property type="entry name" value="SAM-dependent_MTases_sf"/>
</dbReference>
<keyword evidence="2" id="KW-0808">Transferase</keyword>
<dbReference type="Pfam" id="PF13679">
    <property type="entry name" value="Methyltransf_32"/>
    <property type="match status" value="1"/>
</dbReference>
<dbReference type="RefSeq" id="WP_027313567.1">
    <property type="nucleotide sequence ID" value="NZ_JBHLZN010000001.1"/>
</dbReference>
<comment type="caution">
    <text evidence="2">The sequence shown here is derived from an EMBL/GenBank/DDBJ whole genome shotgun (WGS) entry which is preliminary data.</text>
</comment>
<dbReference type="SUPFAM" id="SSF53335">
    <property type="entry name" value="S-adenosyl-L-methionine-dependent methyltransferases"/>
    <property type="match status" value="1"/>
</dbReference>
<accession>A0ABV5Z9E6</accession>
<organism evidence="2 3">
    <name type="scientific">Balneatrix alpica</name>
    <dbReference type="NCBI Taxonomy" id="75684"/>
    <lineage>
        <taxon>Bacteria</taxon>
        <taxon>Pseudomonadati</taxon>
        <taxon>Pseudomonadota</taxon>
        <taxon>Gammaproteobacteria</taxon>
        <taxon>Oceanospirillales</taxon>
        <taxon>Balneatrichaceae</taxon>
        <taxon>Balneatrix</taxon>
    </lineage>
</organism>
<dbReference type="Gene3D" id="3.40.50.150">
    <property type="entry name" value="Vaccinia Virus protein VP39"/>
    <property type="match status" value="1"/>
</dbReference>
<name>A0ABV5Z9E6_9GAMM</name>